<dbReference type="InterPro" id="IPR013625">
    <property type="entry name" value="PTB"/>
</dbReference>
<feature type="compositionally biased region" description="Basic and acidic residues" evidence="1">
    <location>
        <begin position="15"/>
        <end position="27"/>
    </location>
</feature>
<dbReference type="STRING" id="61819.ENSACIP00000006836"/>
<keyword evidence="4" id="KW-1185">Reference proteome</keyword>
<feature type="region of interest" description="Disordered" evidence="1">
    <location>
        <begin position="14"/>
        <end position="40"/>
    </location>
</feature>
<dbReference type="PANTHER" id="PTHR12287:SF22">
    <property type="entry name" value="EPIDERMAL GROWTH FACTOR RECEPTOR KINASE SUBSTRATE 8-LIKE PROTEIN 3"/>
    <property type="match status" value="1"/>
</dbReference>
<evidence type="ECO:0000313" key="4">
    <source>
        <dbReference type="Proteomes" id="UP000261340"/>
    </source>
</evidence>
<accession>A0A3Q0R8F8</accession>
<dbReference type="Ensembl" id="ENSACIT00000007044.1">
    <property type="protein sequence ID" value="ENSACIP00000006836.1"/>
    <property type="gene ID" value="ENSACIG00000005381.1"/>
</dbReference>
<sequence>SNLLLFSRGFSPDDLPQRRAFQQDDPRGSPLQRSDSTRPSGRSIYSMLRTVEDCVAKLKNLNVKGRLWPQDMIMEVQGGYLLLSDIETKTELDSIPLSCIMQTKAVLNSCDYNSLLTVTVGVDFSSLYLIFVCLCYQAELIKSDLDKAVQRGGGDLDQRSEHPGMRYSVKNKIK</sequence>
<dbReference type="GO" id="GO:1900029">
    <property type="term" value="P:positive regulation of ruffle assembly"/>
    <property type="evidence" value="ECO:0007669"/>
    <property type="project" value="TreeGrafter"/>
</dbReference>
<evidence type="ECO:0000259" key="2">
    <source>
        <dbReference type="Pfam" id="PF08416"/>
    </source>
</evidence>
<dbReference type="GO" id="GO:0007266">
    <property type="term" value="P:Rho protein signal transduction"/>
    <property type="evidence" value="ECO:0007669"/>
    <property type="project" value="TreeGrafter"/>
</dbReference>
<dbReference type="AlphaFoldDB" id="A0A3Q0R8F8"/>
<protein>
    <recommendedName>
        <fullName evidence="2">PTB domain-containing protein</fullName>
    </recommendedName>
</protein>
<dbReference type="GO" id="GO:0031982">
    <property type="term" value="C:vesicle"/>
    <property type="evidence" value="ECO:0007669"/>
    <property type="project" value="TreeGrafter"/>
</dbReference>
<dbReference type="Gene3D" id="2.30.29.30">
    <property type="entry name" value="Pleckstrin-homology domain (PH domain)/Phosphotyrosine-binding domain (PTB)"/>
    <property type="match status" value="1"/>
</dbReference>
<dbReference type="Pfam" id="PF08416">
    <property type="entry name" value="PTB"/>
    <property type="match status" value="1"/>
</dbReference>
<organism evidence="3 4">
    <name type="scientific">Amphilophus citrinellus</name>
    <name type="common">Midas cichlid</name>
    <name type="synonym">Cichlasoma citrinellum</name>
    <dbReference type="NCBI Taxonomy" id="61819"/>
    <lineage>
        <taxon>Eukaryota</taxon>
        <taxon>Metazoa</taxon>
        <taxon>Chordata</taxon>
        <taxon>Craniata</taxon>
        <taxon>Vertebrata</taxon>
        <taxon>Euteleostomi</taxon>
        <taxon>Actinopterygii</taxon>
        <taxon>Neopterygii</taxon>
        <taxon>Teleostei</taxon>
        <taxon>Neoteleostei</taxon>
        <taxon>Acanthomorphata</taxon>
        <taxon>Ovalentaria</taxon>
        <taxon>Cichlomorphae</taxon>
        <taxon>Cichliformes</taxon>
        <taxon>Cichlidae</taxon>
        <taxon>New World cichlids</taxon>
        <taxon>Cichlasomatinae</taxon>
        <taxon>Heroini</taxon>
        <taxon>Amphilophus</taxon>
    </lineage>
</organism>
<dbReference type="OMA" id="CQEPDRA"/>
<dbReference type="InterPro" id="IPR011993">
    <property type="entry name" value="PH-like_dom_sf"/>
</dbReference>
<evidence type="ECO:0000313" key="3">
    <source>
        <dbReference type="Ensembl" id="ENSACIP00000006836.1"/>
    </source>
</evidence>
<dbReference type="GO" id="GO:0035023">
    <property type="term" value="P:regulation of Rho protein signal transduction"/>
    <property type="evidence" value="ECO:0007669"/>
    <property type="project" value="TreeGrafter"/>
</dbReference>
<feature type="domain" description="PTB" evidence="2">
    <location>
        <begin position="48"/>
        <end position="151"/>
    </location>
</feature>
<feature type="compositionally biased region" description="Polar residues" evidence="1">
    <location>
        <begin position="31"/>
        <end position="40"/>
    </location>
</feature>
<proteinExistence type="predicted"/>
<name>A0A3Q0R8F8_AMPCI</name>
<reference evidence="3" key="2">
    <citation type="submission" date="2025-09" db="UniProtKB">
        <authorList>
            <consortium name="Ensembl"/>
        </authorList>
    </citation>
    <scope>IDENTIFICATION</scope>
</reference>
<dbReference type="GeneTree" id="ENSGT00940000158169"/>
<dbReference type="PANTHER" id="PTHR12287">
    <property type="entry name" value="EPIDERMAL GROWTH FACTOR RECEPTOR KINASE SUBSTRATE EPS8-RELATED PROTEIN"/>
    <property type="match status" value="1"/>
</dbReference>
<dbReference type="SUPFAM" id="SSF50729">
    <property type="entry name" value="PH domain-like"/>
    <property type="match status" value="1"/>
</dbReference>
<reference evidence="3" key="1">
    <citation type="submission" date="2025-08" db="UniProtKB">
        <authorList>
            <consortium name="Ensembl"/>
        </authorList>
    </citation>
    <scope>IDENTIFICATION</scope>
</reference>
<dbReference type="Proteomes" id="UP000261340">
    <property type="component" value="Unplaced"/>
</dbReference>
<evidence type="ECO:0000256" key="1">
    <source>
        <dbReference type="SAM" id="MobiDB-lite"/>
    </source>
</evidence>
<dbReference type="GO" id="GO:0003779">
    <property type="term" value="F:actin binding"/>
    <property type="evidence" value="ECO:0007669"/>
    <property type="project" value="TreeGrafter"/>
</dbReference>
<dbReference type="InterPro" id="IPR039801">
    <property type="entry name" value="EPS8-like"/>
</dbReference>
<dbReference type="GO" id="GO:0032587">
    <property type="term" value="C:ruffle membrane"/>
    <property type="evidence" value="ECO:0007669"/>
    <property type="project" value="TreeGrafter"/>
</dbReference>